<name>A0A848IYT2_9BACT</name>
<sequence length="169" mass="19254">MRILIFLLLFTFTATAAFSQQFIRITNKSGSKRKVINTGDPFIYKLYNDETVYRDQLIGVSDSTIQLTYERVKPEDIQEVYNVNRNYMDKLSGYMIAGGIILVSIDFINIKIVQDADYEPSTGILVASAAMVGGGALYLILRRKKYRLDKGWDLKLINIDSFEDVSNDQ</sequence>
<protein>
    <recommendedName>
        <fullName evidence="5">LPXTG-motif cell wall-anchored protein</fullName>
    </recommendedName>
</protein>
<feature type="transmembrane region" description="Helical" evidence="1">
    <location>
        <begin position="122"/>
        <end position="141"/>
    </location>
</feature>
<dbReference type="EMBL" id="JABBNU010000006">
    <property type="protein sequence ID" value="NMM48796.1"/>
    <property type="molecule type" value="Genomic_DNA"/>
</dbReference>
<keyword evidence="1" id="KW-0812">Transmembrane</keyword>
<evidence type="ECO:0000256" key="2">
    <source>
        <dbReference type="SAM" id="SignalP"/>
    </source>
</evidence>
<reference evidence="3 4" key="1">
    <citation type="submission" date="2020-04" db="EMBL/GenBank/DDBJ databases">
        <title>Flammeovirgaceae bacterium KN852 isolated from deep sea.</title>
        <authorList>
            <person name="Zhang D.-C."/>
        </authorList>
    </citation>
    <scope>NUCLEOTIDE SEQUENCE [LARGE SCALE GENOMIC DNA]</scope>
    <source>
        <strain evidence="3 4">KN852</strain>
    </source>
</reference>
<evidence type="ECO:0000313" key="3">
    <source>
        <dbReference type="EMBL" id="NMM48796.1"/>
    </source>
</evidence>
<dbReference type="AlphaFoldDB" id="A0A848IYT2"/>
<feature type="chain" id="PRO_5032986704" description="LPXTG-motif cell wall-anchored protein" evidence="2">
    <location>
        <begin position="17"/>
        <end position="169"/>
    </location>
</feature>
<dbReference type="RefSeq" id="WP_169681099.1">
    <property type="nucleotide sequence ID" value="NZ_JABBNU010000006.1"/>
</dbReference>
<evidence type="ECO:0000313" key="4">
    <source>
        <dbReference type="Proteomes" id="UP000559010"/>
    </source>
</evidence>
<keyword evidence="1" id="KW-0472">Membrane</keyword>
<comment type="caution">
    <text evidence="3">The sequence shown here is derived from an EMBL/GenBank/DDBJ whole genome shotgun (WGS) entry which is preliminary data.</text>
</comment>
<gene>
    <name evidence="3" type="ORF">HH304_10330</name>
</gene>
<evidence type="ECO:0000256" key="1">
    <source>
        <dbReference type="SAM" id="Phobius"/>
    </source>
</evidence>
<feature type="transmembrane region" description="Helical" evidence="1">
    <location>
        <begin position="91"/>
        <end position="110"/>
    </location>
</feature>
<dbReference type="Proteomes" id="UP000559010">
    <property type="component" value="Unassembled WGS sequence"/>
</dbReference>
<evidence type="ECO:0008006" key="5">
    <source>
        <dbReference type="Google" id="ProtNLM"/>
    </source>
</evidence>
<feature type="signal peptide" evidence="2">
    <location>
        <begin position="1"/>
        <end position="16"/>
    </location>
</feature>
<proteinExistence type="predicted"/>
<keyword evidence="1" id="KW-1133">Transmembrane helix</keyword>
<keyword evidence="2" id="KW-0732">Signal</keyword>
<keyword evidence="4" id="KW-1185">Reference proteome</keyword>
<accession>A0A848IYT2</accession>
<organism evidence="3 4">
    <name type="scientific">Marinigracilibium pacificum</name>
    <dbReference type="NCBI Taxonomy" id="2729599"/>
    <lineage>
        <taxon>Bacteria</taxon>
        <taxon>Pseudomonadati</taxon>
        <taxon>Bacteroidota</taxon>
        <taxon>Cytophagia</taxon>
        <taxon>Cytophagales</taxon>
        <taxon>Flammeovirgaceae</taxon>
        <taxon>Marinigracilibium</taxon>
    </lineage>
</organism>